<accession>A0A6C0AKI8</accession>
<dbReference type="EMBL" id="MN740677">
    <property type="protein sequence ID" value="QHS80347.1"/>
    <property type="molecule type" value="Genomic_DNA"/>
</dbReference>
<evidence type="ECO:0000313" key="1">
    <source>
        <dbReference type="EMBL" id="QHS80347.1"/>
    </source>
</evidence>
<organism evidence="1">
    <name type="scientific">viral metagenome</name>
    <dbReference type="NCBI Taxonomy" id="1070528"/>
    <lineage>
        <taxon>unclassified sequences</taxon>
        <taxon>metagenomes</taxon>
        <taxon>organismal metagenomes</taxon>
    </lineage>
</organism>
<dbReference type="AlphaFoldDB" id="A0A6C0AKI8"/>
<proteinExistence type="predicted"/>
<sequence length="655" mass="75224">MKLLPLALIFIIIFALYYVKFIRTIKEHKETFDNDKLNEDRAKYAKKDFRDIDSIINPKIKGTDSITSFYKLKVKTKEGYTNYNLKNKDSGSLKDAGDLKKEMEKCSLLTDCNQSDDHPKCGYCFPLNKFMYGNKNGPIVDGQLNKHNICPSLENGESGWIPPPDFGGKTKDECLRMNSQKLCQDAGSTCAAPEGNGAARACGWCPKTQKFMVKELVNSKYLSKYRDKDKYGSNADICEWKGLEDDGTISDNNYLISGGNECADFQRKYPCVTPKATTGPHTDACYRKLWKKTKCTGDPIARSLKMTPINQKHYGKAKWDINAWPESLNVMKLINDKIENDDVYDLAVDLNKACFNGNPPIDSCNEKYKPRPQDCSKRIYNDQQCKPTGFLHPDKVKSYHQQEILEDKWNDNNDGWRNWKNSKYKQEIRKHKLQARGVGDGKHYSYRRRSSQYCGETIPEPPNPKPCWADIKRILSIMPKTVTNDKIVIFSDGSPVLKLLKGTVGTKYPKFIETATSKVRAENRNAFQKVGKQYHFHENTLALKDFPYWDIINVCKDYWNSKWDVFGKTLAYKTPFVDWKSTHITVTKGSGFTKLLGKSTNKNTALNEGLFYDDGKSNALQLWKKSYEHKDFPYWDFLILIKTMSDNTLDYKITS</sequence>
<protein>
    <submittedName>
        <fullName evidence="1">Uncharacterized protein</fullName>
    </submittedName>
</protein>
<reference evidence="1" key="1">
    <citation type="journal article" date="2020" name="Nature">
        <title>Giant virus diversity and host interactions through global metagenomics.</title>
        <authorList>
            <person name="Schulz F."/>
            <person name="Roux S."/>
            <person name="Paez-Espino D."/>
            <person name="Jungbluth S."/>
            <person name="Walsh D.A."/>
            <person name="Denef V.J."/>
            <person name="McMahon K.D."/>
            <person name="Konstantinidis K.T."/>
            <person name="Eloe-Fadrosh E.A."/>
            <person name="Kyrpides N.C."/>
            <person name="Woyke T."/>
        </authorList>
    </citation>
    <scope>NUCLEOTIDE SEQUENCE</scope>
    <source>
        <strain evidence="1">GVMAG-S-1039698-54</strain>
    </source>
</reference>
<name>A0A6C0AKI8_9ZZZZ</name>